<organism evidence="1 2">
    <name type="scientific">Nocardia rhamnosiphila</name>
    <dbReference type="NCBI Taxonomy" id="426716"/>
    <lineage>
        <taxon>Bacteria</taxon>
        <taxon>Bacillati</taxon>
        <taxon>Actinomycetota</taxon>
        <taxon>Actinomycetes</taxon>
        <taxon>Mycobacteriales</taxon>
        <taxon>Nocardiaceae</taxon>
        <taxon>Nocardia</taxon>
    </lineage>
</organism>
<name>A0ABV2WK86_9NOCA</name>
<sequence>MTRQEVARARTGHHTARTWAGREAAPVGSEAGDPLVATARRARGFLGAGWRFQSGLAGQLPRLFLTGWSL</sequence>
<comment type="caution">
    <text evidence="1">The sequence shown here is derived from an EMBL/GenBank/DDBJ whole genome shotgun (WGS) entry which is preliminary data.</text>
</comment>
<keyword evidence="2" id="KW-1185">Reference proteome</keyword>
<reference evidence="1 2" key="1">
    <citation type="submission" date="2024-06" db="EMBL/GenBank/DDBJ databases">
        <title>The Natural Products Discovery Center: Release of the First 8490 Sequenced Strains for Exploring Actinobacteria Biosynthetic Diversity.</title>
        <authorList>
            <person name="Kalkreuter E."/>
            <person name="Kautsar S.A."/>
            <person name="Yang D."/>
            <person name="Bader C.D."/>
            <person name="Teijaro C.N."/>
            <person name="Fluegel L."/>
            <person name="Davis C.M."/>
            <person name="Simpson J.R."/>
            <person name="Lauterbach L."/>
            <person name="Steele A.D."/>
            <person name="Gui C."/>
            <person name="Meng S."/>
            <person name="Li G."/>
            <person name="Viehrig K."/>
            <person name="Ye F."/>
            <person name="Su P."/>
            <person name="Kiefer A.F."/>
            <person name="Nichols A."/>
            <person name="Cepeda A.J."/>
            <person name="Yan W."/>
            <person name="Fan B."/>
            <person name="Jiang Y."/>
            <person name="Adhikari A."/>
            <person name="Zheng C.-J."/>
            <person name="Schuster L."/>
            <person name="Cowan T.M."/>
            <person name="Smanski M.J."/>
            <person name="Chevrette M.G."/>
            <person name="De Carvalho L.P.S."/>
            <person name="Shen B."/>
        </authorList>
    </citation>
    <scope>NUCLEOTIDE SEQUENCE [LARGE SCALE GENOMIC DNA]</scope>
    <source>
        <strain evidence="1 2">NPDC019708</strain>
    </source>
</reference>
<protein>
    <submittedName>
        <fullName evidence="1">Uncharacterized protein</fullName>
    </submittedName>
</protein>
<gene>
    <name evidence="1" type="ORF">ABZ510_05520</name>
</gene>
<evidence type="ECO:0000313" key="1">
    <source>
        <dbReference type="EMBL" id="MEU1951302.1"/>
    </source>
</evidence>
<evidence type="ECO:0000313" key="2">
    <source>
        <dbReference type="Proteomes" id="UP001550628"/>
    </source>
</evidence>
<dbReference type="RefSeq" id="WP_356955305.1">
    <property type="nucleotide sequence ID" value="NZ_JBEYBD010000003.1"/>
</dbReference>
<dbReference type="EMBL" id="JBEYBF010000002">
    <property type="protein sequence ID" value="MEU1951302.1"/>
    <property type="molecule type" value="Genomic_DNA"/>
</dbReference>
<accession>A0ABV2WK86</accession>
<proteinExistence type="predicted"/>
<dbReference type="Proteomes" id="UP001550628">
    <property type="component" value="Unassembled WGS sequence"/>
</dbReference>